<dbReference type="Proteomes" id="UP000000378">
    <property type="component" value="Chromosome"/>
</dbReference>
<evidence type="ECO:0000313" key="2">
    <source>
        <dbReference type="EMBL" id="ADI03092.1"/>
    </source>
</evidence>
<organism evidence="2 3">
    <name type="scientific">Syntrophothermus lipocalidus (strain DSM 12680 / TGB-C1)</name>
    <dbReference type="NCBI Taxonomy" id="643648"/>
    <lineage>
        <taxon>Bacteria</taxon>
        <taxon>Bacillati</taxon>
        <taxon>Bacillota</taxon>
        <taxon>Clostridia</taxon>
        <taxon>Eubacteriales</taxon>
        <taxon>Syntrophomonadaceae</taxon>
        <taxon>Syntrophothermus</taxon>
    </lineage>
</organism>
<evidence type="ECO:0000313" key="3">
    <source>
        <dbReference type="Proteomes" id="UP000000378"/>
    </source>
</evidence>
<dbReference type="Gene3D" id="1.20.120.330">
    <property type="entry name" value="Nucleotidyltransferases domain 2"/>
    <property type="match status" value="1"/>
</dbReference>
<feature type="domain" description="HEPN" evidence="1">
    <location>
        <begin position="11"/>
        <end position="126"/>
    </location>
</feature>
<reference evidence="3" key="1">
    <citation type="journal article" date="2010" name="Stand. Genomic Sci.">
        <title>Complete genome sequence of Syntrophothermus lipocalidus type strain (TGB-C1T).</title>
        <authorList>
            <consortium name="US DOE Joint Genome Institute (JGI-PGF)"/>
            <person name="Djao O."/>
            <person name="Zhang X."/>
            <person name="Lucas S."/>
            <person name="Lapidus A."/>
            <person name="Glavina Del Rio T."/>
            <person name="Nolan M."/>
            <person name="Tice H."/>
            <person name="Cheng J."/>
            <person name="Han C."/>
            <person name="Tapia R."/>
            <person name="Goodwin L."/>
            <person name="Pitluck S."/>
            <person name="Liolios K."/>
            <person name="Ivanova N."/>
            <person name="Mavromatis K."/>
            <person name="Mikhailova N."/>
            <person name="Ovchinnikova G."/>
            <person name="Pati A."/>
            <person name="Brambilla E."/>
            <person name="Chen A."/>
            <person name="Palaniappan K."/>
            <person name="Land M."/>
            <person name="Hauser L."/>
            <person name="Chang Y."/>
            <person name="Jeffries C."/>
            <person name="Rohde M."/>
            <person name="Sikorski J."/>
            <person name="Spring S."/>
            <person name="Goker M."/>
            <person name="Detter J."/>
            <person name="Woyke T."/>
            <person name="Bristow J."/>
            <person name="Eisen J."/>
            <person name="Markowitz V."/>
            <person name="Hugenholtz P."/>
            <person name="Kyrpides N."/>
            <person name="Klenk H."/>
        </authorList>
    </citation>
    <scope>NUCLEOTIDE SEQUENCE [LARGE SCALE GENOMIC DNA]</scope>
    <source>
        <strain evidence="3">DSM 12680 / TGB-C1</strain>
    </source>
</reference>
<dbReference type="KEGG" id="slp:Slip_2356"/>
<keyword evidence="3" id="KW-1185">Reference proteome</keyword>
<dbReference type="RefSeq" id="WP_013176494.1">
    <property type="nucleotide sequence ID" value="NC_014220.1"/>
</dbReference>
<reference evidence="2 3" key="2">
    <citation type="journal article" date="2010" name="Stand. Genomic Sci.">
        <title>Complete genome sequence of Syntrophothermus lipocalidus type strain (TGB-C1).</title>
        <authorList>
            <person name="Djao O.D."/>
            <person name="Zhang X."/>
            <person name="Lucas S."/>
            <person name="Lapidus A."/>
            <person name="Del Rio T.G."/>
            <person name="Nolan M."/>
            <person name="Tice H."/>
            <person name="Cheng J.F."/>
            <person name="Han C."/>
            <person name="Tapia R."/>
            <person name="Goodwin L."/>
            <person name="Pitluck S."/>
            <person name="Liolios K."/>
            <person name="Ivanova N."/>
            <person name="Mavromatis K."/>
            <person name="Mikhailova N."/>
            <person name="Ovchinnikova G."/>
            <person name="Pati A."/>
            <person name="Brambilla E."/>
            <person name="Chen A."/>
            <person name="Palaniappan K."/>
            <person name="Land M."/>
            <person name="Hauser L."/>
            <person name="Chang Y.J."/>
            <person name="Jeffries C.D."/>
            <person name="Rohde M."/>
            <person name="Sikorski J."/>
            <person name="Spring S."/>
            <person name="Goker M."/>
            <person name="Detter J.C."/>
            <person name="Woyke T."/>
            <person name="Bristow J."/>
            <person name="Eisen J.A."/>
            <person name="Markowitz V."/>
            <person name="Hugenholtz P."/>
            <person name="Kyrpides N.C."/>
            <person name="Klenk H.P."/>
        </authorList>
    </citation>
    <scope>NUCLEOTIDE SEQUENCE [LARGE SCALE GENOMIC DNA]</scope>
    <source>
        <strain evidence="3">DSM 12680 / TGB-C1</strain>
    </source>
</reference>
<name>D7CKA8_SYNLT</name>
<dbReference type="SUPFAM" id="SSF81593">
    <property type="entry name" value="Nucleotidyltransferase substrate binding subunit/domain"/>
    <property type="match status" value="1"/>
</dbReference>
<dbReference type="PROSITE" id="PS50910">
    <property type="entry name" value="HEPN"/>
    <property type="match status" value="1"/>
</dbReference>
<proteinExistence type="predicted"/>
<dbReference type="EMBL" id="CP002048">
    <property type="protein sequence ID" value="ADI03092.1"/>
    <property type="molecule type" value="Genomic_DNA"/>
</dbReference>
<gene>
    <name evidence="2" type="ordered locus">Slip_2356</name>
</gene>
<dbReference type="OrthoDB" id="9342724at2"/>
<dbReference type="InterPro" id="IPR007842">
    <property type="entry name" value="HEPN_dom"/>
</dbReference>
<dbReference type="eggNOG" id="COG2250">
    <property type="taxonomic scope" value="Bacteria"/>
</dbReference>
<evidence type="ECO:0000259" key="1">
    <source>
        <dbReference type="PROSITE" id="PS50910"/>
    </source>
</evidence>
<accession>D7CKA8</accession>
<protein>
    <submittedName>
        <fullName evidence="2">HEPN domain protein</fullName>
    </submittedName>
</protein>
<dbReference type="Pfam" id="PF05168">
    <property type="entry name" value="HEPN"/>
    <property type="match status" value="1"/>
</dbReference>
<dbReference type="AlphaFoldDB" id="D7CKA8"/>
<dbReference type="HOGENOM" id="CLU_153285_0_0_9"/>
<sequence>MNAATLAQSYLIKATKRLKILDVLLSEEAYSDVVREAQEVVELALKGILRQIGIDPPKQHDVGYLIVEYKDRLPDEVEANAAKLAGISKWLRKEREFAFYGDIDFIPTEEYSVQDAITAIEDATFTVKMASLVIGYPQKRDE</sequence>